<dbReference type="Proteomes" id="UP000823775">
    <property type="component" value="Unassembled WGS sequence"/>
</dbReference>
<dbReference type="EMBL" id="JACEIK010002323">
    <property type="protein sequence ID" value="MCD9560451.1"/>
    <property type="molecule type" value="Genomic_DNA"/>
</dbReference>
<reference evidence="1 2" key="1">
    <citation type="journal article" date="2021" name="BMC Genomics">
        <title>Datura genome reveals duplications of psychoactive alkaloid biosynthetic genes and high mutation rate following tissue culture.</title>
        <authorList>
            <person name="Rajewski A."/>
            <person name="Carter-House D."/>
            <person name="Stajich J."/>
            <person name="Litt A."/>
        </authorList>
    </citation>
    <scope>NUCLEOTIDE SEQUENCE [LARGE SCALE GENOMIC DNA]</scope>
    <source>
        <strain evidence="1">AR-01</strain>
    </source>
</reference>
<comment type="caution">
    <text evidence="1">The sequence shown here is derived from an EMBL/GenBank/DDBJ whole genome shotgun (WGS) entry which is preliminary data.</text>
</comment>
<accession>A0ABS8UQQ1</accession>
<protein>
    <submittedName>
        <fullName evidence="1">Uncharacterized protein</fullName>
    </submittedName>
</protein>
<gene>
    <name evidence="1" type="ORF">HAX54_019133</name>
</gene>
<keyword evidence="2" id="KW-1185">Reference proteome</keyword>
<evidence type="ECO:0000313" key="2">
    <source>
        <dbReference type="Proteomes" id="UP000823775"/>
    </source>
</evidence>
<organism evidence="1 2">
    <name type="scientific">Datura stramonium</name>
    <name type="common">Jimsonweed</name>
    <name type="synonym">Common thornapple</name>
    <dbReference type="NCBI Taxonomy" id="4076"/>
    <lineage>
        <taxon>Eukaryota</taxon>
        <taxon>Viridiplantae</taxon>
        <taxon>Streptophyta</taxon>
        <taxon>Embryophyta</taxon>
        <taxon>Tracheophyta</taxon>
        <taxon>Spermatophyta</taxon>
        <taxon>Magnoliopsida</taxon>
        <taxon>eudicotyledons</taxon>
        <taxon>Gunneridae</taxon>
        <taxon>Pentapetalae</taxon>
        <taxon>asterids</taxon>
        <taxon>lamiids</taxon>
        <taxon>Solanales</taxon>
        <taxon>Solanaceae</taxon>
        <taxon>Solanoideae</taxon>
        <taxon>Datureae</taxon>
        <taxon>Datura</taxon>
    </lineage>
</organism>
<name>A0ABS8UQQ1_DATST</name>
<proteinExistence type="predicted"/>
<sequence>MAQTSSNNGGTDQISRLKQLFYACEEDSQCEDDNIKGRVAMILSCFYSNLVSLLKSSSLFSVSSPDTGKKGHGKAFCAGGDVTAVYHSVRQARQRPTSVDGACPHAILPARLCPYGAGQSSLRHDCAHI</sequence>
<evidence type="ECO:0000313" key="1">
    <source>
        <dbReference type="EMBL" id="MCD9560451.1"/>
    </source>
</evidence>